<gene>
    <name evidence="14" type="ORF">PV10_04758</name>
</gene>
<dbReference type="SUPFAM" id="SSF57667">
    <property type="entry name" value="beta-beta-alpha zinc fingers"/>
    <property type="match status" value="1"/>
</dbReference>
<dbReference type="SUPFAM" id="SSF57701">
    <property type="entry name" value="Zn2/Cys6 DNA-binding domain"/>
    <property type="match status" value="1"/>
</dbReference>
<evidence type="ECO:0000256" key="9">
    <source>
        <dbReference type="ARBA" id="ARBA00023242"/>
    </source>
</evidence>
<evidence type="ECO:0000256" key="3">
    <source>
        <dbReference type="ARBA" id="ARBA00022737"/>
    </source>
</evidence>
<dbReference type="InterPro" id="IPR036236">
    <property type="entry name" value="Znf_C2H2_sf"/>
</dbReference>
<dbReference type="PROSITE" id="PS00028">
    <property type="entry name" value="ZINC_FINGER_C2H2_1"/>
    <property type="match status" value="1"/>
</dbReference>
<feature type="compositionally biased region" description="Polar residues" evidence="11">
    <location>
        <begin position="153"/>
        <end position="163"/>
    </location>
</feature>
<dbReference type="SMART" id="SM00355">
    <property type="entry name" value="ZnF_C2H2"/>
    <property type="match status" value="2"/>
</dbReference>
<dbReference type="FunFam" id="3.30.160.60:FF:000100">
    <property type="entry name" value="Zinc finger 45-like"/>
    <property type="match status" value="1"/>
</dbReference>
<dbReference type="InterPro" id="IPR036864">
    <property type="entry name" value="Zn2-C6_fun-type_DNA-bd_sf"/>
</dbReference>
<dbReference type="EMBL" id="KN847522">
    <property type="protein sequence ID" value="KIV93551.1"/>
    <property type="molecule type" value="Genomic_DNA"/>
</dbReference>
<keyword evidence="7" id="KW-0238">DNA-binding</keyword>
<evidence type="ECO:0000313" key="15">
    <source>
        <dbReference type="Proteomes" id="UP000054302"/>
    </source>
</evidence>
<dbReference type="AlphaFoldDB" id="A0A0D1XZA3"/>
<sequence>MSHAPPSQSDSDSGNGASSRHGHQCPVCGRIYSRMEHLDRHYLTHTSVYPFACALCGKPFKRNDVLKRHQRNCKPGETLSRVSMSRRASAVRRKACQHCVRQKRRCDLEWPCNTCTLQRKACEYLDTDQLSNAKQKAIDVLPTELESSHENTTDPSSSPNASSFHADGQMGASRPAALSPTRSVQVASKEDCFESSGLPLYHFLRPPARPPAETLYFLANFTQDAGIVFVFESDAILLNHQTLTAFTNCQTSLIPSVGKDSLHCVPDEWHDDELLAKTNEIVYGIKSCAKSDDFGSTGRLSWSPILEVMCLRFFSPSKLRIFLEAYWTIWSPNCPFIHRPTFDPLSAPAQLLAAMVVMGASHSPNPTDRINARQWYEWVEAMVFDTPHSSCSMANNLGHQPRSSAERRSTVQALQAAFIVCVCQNWAGTLSAKQRIRRQRFKLLITTFRNLVQCHVKHDDLSLLTMQSFNWQKFVETEEMIRILLWVFLLDTAFVVFNNTPPHLALREISIGLASSERCFQAESSSACLDQIQRWVARTGNGRSPSMYSLFQRFCRYEMDQDDIGHVAHEGFINLWCVVCAFLSMIFYLDPLTVNAYSFQSVQRGLTNWKLVWNRRLLNGDERYFDVQVTDQQHLQTPSDESGMWRRPGFWRHASEFWLLAQLYVDRPSHSLNHDNDAGFYDDVSMTRIKSFIAKFGDLGLQS</sequence>
<keyword evidence="15" id="KW-1185">Reference proteome</keyword>
<evidence type="ECO:0000256" key="7">
    <source>
        <dbReference type="ARBA" id="ARBA00023125"/>
    </source>
</evidence>
<dbReference type="InterPro" id="IPR001138">
    <property type="entry name" value="Zn2Cys6_DnaBD"/>
</dbReference>
<dbReference type="HOGENOM" id="CLU_012538_0_1_1"/>
<keyword evidence="8" id="KW-0804">Transcription</keyword>
<evidence type="ECO:0000256" key="8">
    <source>
        <dbReference type="ARBA" id="ARBA00023163"/>
    </source>
</evidence>
<dbReference type="STRING" id="212818.A0A0D1XZA3"/>
<dbReference type="SMART" id="SM00066">
    <property type="entry name" value="GAL4"/>
    <property type="match status" value="1"/>
</dbReference>
<keyword evidence="2" id="KW-0479">Metal-binding</keyword>
<keyword evidence="5" id="KW-0862">Zinc</keyword>
<comment type="subcellular location">
    <subcellularLocation>
        <location evidence="1">Nucleus</location>
    </subcellularLocation>
</comment>
<protein>
    <recommendedName>
        <fullName evidence="16">Zn(2)-C6 fungal-type domain-containing protein</fullName>
    </recommendedName>
</protein>
<dbReference type="Gene3D" id="4.10.240.10">
    <property type="entry name" value="Zn(2)-C6 fungal-type DNA-binding domain"/>
    <property type="match status" value="1"/>
</dbReference>
<name>A0A0D1XZA3_EXOME</name>
<dbReference type="Pfam" id="PF04082">
    <property type="entry name" value="Fungal_trans"/>
    <property type="match status" value="1"/>
</dbReference>
<keyword evidence="9" id="KW-0539">Nucleus</keyword>
<dbReference type="RefSeq" id="XP_016225125.1">
    <property type="nucleotide sequence ID" value="XM_016369337.1"/>
</dbReference>
<dbReference type="VEuPathDB" id="FungiDB:PV10_04758"/>
<dbReference type="GO" id="GO:0000785">
    <property type="term" value="C:chromatin"/>
    <property type="evidence" value="ECO:0007669"/>
    <property type="project" value="TreeGrafter"/>
</dbReference>
<dbReference type="Pfam" id="PF00096">
    <property type="entry name" value="zf-C2H2"/>
    <property type="match status" value="2"/>
</dbReference>
<dbReference type="Proteomes" id="UP000054302">
    <property type="component" value="Unassembled WGS sequence"/>
</dbReference>
<keyword evidence="6" id="KW-0805">Transcription regulation</keyword>
<dbReference type="PROSITE" id="PS50157">
    <property type="entry name" value="ZINC_FINGER_C2H2_2"/>
    <property type="match status" value="2"/>
</dbReference>
<evidence type="ECO:0000259" key="12">
    <source>
        <dbReference type="PROSITE" id="PS50048"/>
    </source>
</evidence>
<feature type="domain" description="C2H2-type" evidence="13">
    <location>
        <begin position="51"/>
        <end position="79"/>
    </location>
</feature>
<dbReference type="Pfam" id="PF00172">
    <property type="entry name" value="Zn_clus"/>
    <property type="match status" value="1"/>
</dbReference>
<dbReference type="OMA" id="CPIIHKP"/>
<keyword evidence="3" id="KW-0677">Repeat</keyword>
<dbReference type="PANTHER" id="PTHR40626">
    <property type="entry name" value="MIP31509P"/>
    <property type="match status" value="1"/>
</dbReference>
<evidence type="ECO:0000256" key="1">
    <source>
        <dbReference type="ARBA" id="ARBA00004123"/>
    </source>
</evidence>
<dbReference type="OrthoDB" id="654211at2759"/>
<dbReference type="InterPro" id="IPR051059">
    <property type="entry name" value="VerF-like"/>
</dbReference>
<feature type="region of interest" description="Disordered" evidence="11">
    <location>
        <begin position="144"/>
        <end position="180"/>
    </location>
</feature>
<feature type="region of interest" description="Disordered" evidence="11">
    <location>
        <begin position="1"/>
        <end position="22"/>
    </location>
</feature>
<evidence type="ECO:0008006" key="16">
    <source>
        <dbReference type="Google" id="ProtNLM"/>
    </source>
</evidence>
<dbReference type="GO" id="GO:0000981">
    <property type="term" value="F:DNA-binding transcription factor activity, RNA polymerase II-specific"/>
    <property type="evidence" value="ECO:0007669"/>
    <property type="project" value="InterPro"/>
</dbReference>
<organism evidence="14 15">
    <name type="scientific">Exophiala mesophila</name>
    <name type="common">Black yeast-like fungus</name>
    <dbReference type="NCBI Taxonomy" id="212818"/>
    <lineage>
        <taxon>Eukaryota</taxon>
        <taxon>Fungi</taxon>
        <taxon>Dikarya</taxon>
        <taxon>Ascomycota</taxon>
        <taxon>Pezizomycotina</taxon>
        <taxon>Eurotiomycetes</taxon>
        <taxon>Chaetothyriomycetidae</taxon>
        <taxon>Chaetothyriales</taxon>
        <taxon>Herpotrichiellaceae</taxon>
        <taxon>Exophiala</taxon>
    </lineage>
</organism>
<evidence type="ECO:0000256" key="11">
    <source>
        <dbReference type="SAM" id="MobiDB-lite"/>
    </source>
</evidence>
<evidence type="ECO:0000256" key="10">
    <source>
        <dbReference type="PROSITE-ProRule" id="PRU00042"/>
    </source>
</evidence>
<reference evidence="14 15" key="1">
    <citation type="submission" date="2015-01" db="EMBL/GenBank/DDBJ databases">
        <title>The Genome Sequence of Exophiala mesophila CBS40295.</title>
        <authorList>
            <consortium name="The Broad Institute Genomics Platform"/>
            <person name="Cuomo C."/>
            <person name="de Hoog S."/>
            <person name="Gorbushina A."/>
            <person name="Stielow B."/>
            <person name="Teixiera M."/>
            <person name="Abouelleil A."/>
            <person name="Chapman S.B."/>
            <person name="Priest M."/>
            <person name="Young S.K."/>
            <person name="Wortman J."/>
            <person name="Nusbaum C."/>
            <person name="Birren B."/>
        </authorList>
    </citation>
    <scope>NUCLEOTIDE SEQUENCE [LARGE SCALE GENOMIC DNA]</scope>
    <source>
        <strain evidence="14 15">CBS 40295</strain>
    </source>
</reference>
<evidence type="ECO:0000256" key="4">
    <source>
        <dbReference type="ARBA" id="ARBA00022771"/>
    </source>
</evidence>
<feature type="compositionally biased region" description="Polar residues" evidence="11">
    <location>
        <begin position="1"/>
        <end position="18"/>
    </location>
</feature>
<accession>A0A0D1XZA3</accession>
<dbReference type="PANTHER" id="PTHR40626:SF3">
    <property type="entry name" value="TRANSCRIPTION FACTOR WITH C2H2 AND ZN(2)-CYS(6) DNA BINDING DOMAIN (EUROFUNG)-RELATED"/>
    <property type="match status" value="1"/>
</dbReference>
<proteinExistence type="predicted"/>
<evidence type="ECO:0000256" key="6">
    <source>
        <dbReference type="ARBA" id="ARBA00023015"/>
    </source>
</evidence>
<dbReference type="GeneID" id="27322603"/>
<dbReference type="GO" id="GO:0000978">
    <property type="term" value="F:RNA polymerase II cis-regulatory region sequence-specific DNA binding"/>
    <property type="evidence" value="ECO:0007669"/>
    <property type="project" value="InterPro"/>
</dbReference>
<keyword evidence="4 10" id="KW-0863">Zinc-finger</keyword>
<dbReference type="InterPro" id="IPR013087">
    <property type="entry name" value="Znf_C2H2_type"/>
</dbReference>
<feature type="domain" description="C2H2-type" evidence="13">
    <location>
        <begin position="23"/>
        <end position="50"/>
    </location>
</feature>
<dbReference type="GO" id="GO:0008270">
    <property type="term" value="F:zinc ion binding"/>
    <property type="evidence" value="ECO:0007669"/>
    <property type="project" value="UniProtKB-KW"/>
</dbReference>
<evidence type="ECO:0000256" key="2">
    <source>
        <dbReference type="ARBA" id="ARBA00022723"/>
    </source>
</evidence>
<feature type="domain" description="Zn(2)-C6 fungal-type" evidence="12">
    <location>
        <begin position="95"/>
        <end position="124"/>
    </location>
</feature>
<dbReference type="InterPro" id="IPR007219">
    <property type="entry name" value="XnlR_reg_dom"/>
</dbReference>
<dbReference type="GO" id="GO:0005634">
    <property type="term" value="C:nucleus"/>
    <property type="evidence" value="ECO:0007669"/>
    <property type="project" value="UniProtKB-SubCell"/>
</dbReference>
<evidence type="ECO:0000259" key="13">
    <source>
        <dbReference type="PROSITE" id="PS50157"/>
    </source>
</evidence>
<evidence type="ECO:0000313" key="14">
    <source>
        <dbReference type="EMBL" id="KIV93551.1"/>
    </source>
</evidence>
<dbReference type="CDD" id="cd00067">
    <property type="entry name" value="GAL4"/>
    <property type="match status" value="1"/>
</dbReference>
<dbReference type="GO" id="GO:0006351">
    <property type="term" value="P:DNA-templated transcription"/>
    <property type="evidence" value="ECO:0007669"/>
    <property type="project" value="InterPro"/>
</dbReference>
<evidence type="ECO:0000256" key="5">
    <source>
        <dbReference type="ARBA" id="ARBA00022833"/>
    </source>
</evidence>
<dbReference type="PROSITE" id="PS50048">
    <property type="entry name" value="ZN2_CY6_FUNGAL_2"/>
    <property type="match status" value="1"/>
</dbReference>
<dbReference type="Gene3D" id="3.30.160.60">
    <property type="entry name" value="Classic Zinc Finger"/>
    <property type="match status" value="1"/>
</dbReference>